<dbReference type="Proteomes" id="UP001501423">
    <property type="component" value="Unassembled WGS sequence"/>
</dbReference>
<dbReference type="RefSeq" id="WP_048458016.1">
    <property type="nucleotide sequence ID" value="NZ_BAAAVA010000024.1"/>
</dbReference>
<keyword evidence="3 8" id="KW-0547">Nucleotide-binding</keyword>
<organism evidence="10 11">
    <name type="scientific">Streptomyces erythrogriseus</name>
    <dbReference type="NCBI Taxonomy" id="284027"/>
    <lineage>
        <taxon>Bacteria</taxon>
        <taxon>Bacillati</taxon>
        <taxon>Actinomycetota</taxon>
        <taxon>Actinomycetes</taxon>
        <taxon>Kitasatosporales</taxon>
        <taxon>Streptomycetaceae</taxon>
        <taxon>Streptomyces</taxon>
        <taxon>Streptomyces griseoincarnatus group</taxon>
    </lineage>
</organism>
<comment type="similarity">
    <text evidence="1 8 9">Belongs to the class-I aminoacyl-tRNA synthetase family.</text>
</comment>
<protein>
    <recommendedName>
        <fullName evidence="8">Tryptophan--tRNA ligase</fullName>
        <ecNumber evidence="8">6.1.1.2</ecNumber>
    </recommendedName>
    <alternativeName>
        <fullName evidence="8">Tryptophanyl-tRNA synthetase</fullName>
        <shortName evidence="8">TrpRS</shortName>
    </alternativeName>
</protein>
<dbReference type="PANTHER" id="PTHR43766:SF1">
    <property type="entry name" value="TRYPTOPHAN--TRNA LIGASE, MITOCHONDRIAL"/>
    <property type="match status" value="1"/>
</dbReference>
<dbReference type="InterPro" id="IPR002305">
    <property type="entry name" value="aa-tRNA-synth_Ic"/>
</dbReference>
<dbReference type="GO" id="GO:0016874">
    <property type="term" value="F:ligase activity"/>
    <property type="evidence" value="ECO:0007669"/>
    <property type="project" value="UniProtKB-KW"/>
</dbReference>
<comment type="catalytic activity">
    <reaction evidence="7 8">
        <text>tRNA(Trp) + L-tryptophan + ATP = L-tryptophyl-tRNA(Trp) + AMP + diphosphate + H(+)</text>
        <dbReference type="Rhea" id="RHEA:24080"/>
        <dbReference type="Rhea" id="RHEA-COMP:9671"/>
        <dbReference type="Rhea" id="RHEA-COMP:9705"/>
        <dbReference type="ChEBI" id="CHEBI:15378"/>
        <dbReference type="ChEBI" id="CHEBI:30616"/>
        <dbReference type="ChEBI" id="CHEBI:33019"/>
        <dbReference type="ChEBI" id="CHEBI:57912"/>
        <dbReference type="ChEBI" id="CHEBI:78442"/>
        <dbReference type="ChEBI" id="CHEBI:78535"/>
        <dbReference type="ChEBI" id="CHEBI:456215"/>
        <dbReference type="EC" id="6.1.1.2"/>
    </reaction>
</comment>
<evidence type="ECO:0000313" key="11">
    <source>
        <dbReference type="Proteomes" id="UP001501423"/>
    </source>
</evidence>
<evidence type="ECO:0000256" key="4">
    <source>
        <dbReference type="ARBA" id="ARBA00022840"/>
    </source>
</evidence>
<dbReference type="HAMAP" id="MF_00140_B">
    <property type="entry name" value="Trp_tRNA_synth_B"/>
    <property type="match status" value="1"/>
</dbReference>
<accession>A0ABN3WQ83</accession>
<evidence type="ECO:0000256" key="5">
    <source>
        <dbReference type="ARBA" id="ARBA00022917"/>
    </source>
</evidence>
<evidence type="ECO:0000256" key="9">
    <source>
        <dbReference type="RuleBase" id="RU363036"/>
    </source>
</evidence>
<dbReference type="EC" id="6.1.1.2" evidence="8"/>
<comment type="subunit">
    <text evidence="8">Homodimer.</text>
</comment>
<dbReference type="NCBIfam" id="TIGR00233">
    <property type="entry name" value="trpS"/>
    <property type="match status" value="1"/>
</dbReference>
<evidence type="ECO:0000256" key="2">
    <source>
        <dbReference type="ARBA" id="ARBA00022598"/>
    </source>
</evidence>
<keyword evidence="5 8" id="KW-0648">Protein biosynthesis</keyword>
<dbReference type="InterPro" id="IPR001412">
    <property type="entry name" value="aa-tRNA-synth_I_CS"/>
</dbReference>
<feature type="binding site" evidence="8">
    <location>
        <position position="190"/>
    </location>
    <ligand>
        <name>ATP</name>
        <dbReference type="ChEBI" id="CHEBI:30616"/>
    </ligand>
</feature>
<keyword evidence="4 8" id="KW-0067">ATP-binding</keyword>
<dbReference type="InterPro" id="IPR050203">
    <property type="entry name" value="Trp-tRNA_synthetase"/>
</dbReference>
<dbReference type="PANTHER" id="PTHR43766">
    <property type="entry name" value="TRYPTOPHAN--TRNA LIGASE, MITOCHONDRIAL"/>
    <property type="match status" value="1"/>
</dbReference>
<dbReference type="CDD" id="cd00806">
    <property type="entry name" value="TrpRS_core"/>
    <property type="match status" value="1"/>
</dbReference>
<evidence type="ECO:0000256" key="1">
    <source>
        <dbReference type="ARBA" id="ARBA00005594"/>
    </source>
</evidence>
<dbReference type="Gene3D" id="3.40.50.620">
    <property type="entry name" value="HUPs"/>
    <property type="match status" value="1"/>
</dbReference>
<feature type="binding site" evidence="8">
    <location>
        <position position="139"/>
    </location>
    <ligand>
        <name>L-tryptophan</name>
        <dbReference type="ChEBI" id="CHEBI:57912"/>
    </ligand>
</feature>
<dbReference type="InterPro" id="IPR002306">
    <property type="entry name" value="Trp-tRNA-ligase"/>
</dbReference>
<dbReference type="Pfam" id="PF00579">
    <property type="entry name" value="tRNA-synt_1b"/>
    <property type="match status" value="1"/>
</dbReference>
<dbReference type="EMBL" id="BAAAVA010000024">
    <property type="protein sequence ID" value="GAA2924049.1"/>
    <property type="molecule type" value="Genomic_DNA"/>
</dbReference>
<feature type="binding site" evidence="8">
    <location>
        <begin position="22"/>
        <end position="23"/>
    </location>
    <ligand>
        <name>ATP</name>
        <dbReference type="ChEBI" id="CHEBI:30616"/>
    </ligand>
</feature>
<keyword evidence="2 8" id="KW-0436">Ligase</keyword>
<comment type="caution">
    <text evidence="10">The sequence shown here is derived from an EMBL/GenBank/DDBJ whole genome shotgun (WGS) entry which is preliminary data.</text>
</comment>
<feature type="binding site" evidence="8">
    <location>
        <begin position="151"/>
        <end position="153"/>
    </location>
    <ligand>
        <name>ATP</name>
        <dbReference type="ChEBI" id="CHEBI:30616"/>
    </ligand>
</feature>
<dbReference type="InterPro" id="IPR024109">
    <property type="entry name" value="Trp-tRNA-ligase_bac-type"/>
</dbReference>
<evidence type="ECO:0000256" key="7">
    <source>
        <dbReference type="ARBA" id="ARBA00049929"/>
    </source>
</evidence>
<keyword evidence="11" id="KW-1185">Reference proteome</keyword>
<keyword evidence="6 8" id="KW-0030">Aminoacyl-tRNA synthetase</keyword>
<feature type="short sequence motif" description="'KMSKS' region" evidence="8">
    <location>
        <begin position="199"/>
        <end position="203"/>
    </location>
</feature>
<feature type="binding site" evidence="8">
    <location>
        <begin position="199"/>
        <end position="203"/>
    </location>
    <ligand>
        <name>ATP</name>
        <dbReference type="ChEBI" id="CHEBI:30616"/>
    </ligand>
</feature>
<dbReference type="PROSITE" id="PS00178">
    <property type="entry name" value="AA_TRNA_LIGASE_I"/>
    <property type="match status" value="1"/>
</dbReference>
<comment type="subcellular location">
    <subcellularLocation>
        <location evidence="8">Cytoplasm</location>
    </subcellularLocation>
</comment>
<evidence type="ECO:0000313" key="10">
    <source>
        <dbReference type="EMBL" id="GAA2924049.1"/>
    </source>
</evidence>
<gene>
    <name evidence="10" type="primary">trpS_1</name>
    <name evidence="8" type="synonym">trpS</name>
    <name evidence="10" type="ORF">GCM10010478_25630</name>
</gene>
<name>A0ABN3WQ83_9ACTN</name>
<keyword evidence="8" id="KW-0963">Cytoplasm</keyword>
<evidence type="ECO:0000256" key="8">
    <source>
        <dbReference type="HAMAP-Rule" id="MF_00140"/>
    </source>
</evidence>
<comment type="caution">
    <text evidence="8">Lacks conserved residue(s) required for the propagation of feature annotation.</text>
</comment>
<evidence type="ECO:0000256" key="6">
    <source>
        <dbReference type="ARBA" id="ARBA00023146"/>
    </source>
</evidence>
<comment type="function">
    <text evidence="8">Catalyzes the attachment of tryptophan to tRNA(Trp).</text>
</comment>
<dbReference type="SUPFAM" id="SSF52374">
    <property type="entry name" value="Nucleotidylyl transferase"/>
    <property type="match status" value="1"/>
</dbReference>
<feature type="binding site" evidence="8">
    <location>
        <begin position="13"/>
        <end position="15"/>
    </location>
    <ligand>
        <name>ATP</name>
        <dbReference type="ChEBI" id="CHEBI:30616"/>
    </ligand>
</feature>
<dbReference type="Gene3D" id="1.10.240.10">
    <property type="entry name" value="Tyrosyl-Transfer RNA Synthetase"/>
    <property type="match status" value="1"/>
</dbReference>
<sequence>MATDRPRVLSGIQPTAGSFHLGNYLGAVRQWVALQETHDAFYMVVDLHAITVPQDPEELRANTRLATAQLLAAGLDPDRCTLFVQSHVPEHAQLAWVMNCLTGFGEASRMTQFKDKSAKQGADRASVGLFTYPILQVADILLYQAHEVPVGEDQRQHIELTRDLATRFNGRFGDTFTLPKPYILKETAKIYDLQDPAVKMSKSASTPKGLINLLDEPKATAKKVKSAVTDTDTVIRYDVAEKPGVSNLLTIYSVLTGTEIADLEEKYAGKGYGALKTDLAEVMVDFVTPFRERTQQYLDDPETLDSILAKGAEKARAVAAETLAQAYERVGFLSAKH</sequence>
<dbReference type="PRINTS" id="PR01039">
    <property type="entry name" value="TRNASYNTHTRP"/>
</dbReference>
<evidence type="ECO:0000256" key="3">
    <source>
        <dbReference type="ARBA" id="ARBA00022741"/>
    </source>
</evidence>
<dbReference type="InterPro" id="IPR014729">
    <property type="entry name" value="Rossmann-like_a/b/a_fold"/>
</dbReference>
<proteinExistence type="inferred from homology"/>
<reference evidence="10 11" key="1">
    <citation type="journal article" date="2019" name="Int. J. Syst. Evol. Microbiol.">
        <title>The Global Catalogue of Microorganisms (GCM) 10K type strain sequencing project: providing services to taxonomists for standard genome sequencing and annotation.</title>
        <authorList>
            <consortium name="The Broad Institute Genomics Platform"/>
            <consortium name="The Broad Institute Genome Sequencing Center for Infectious Disease"/>
            <person name="Wu L."/>
            <person name="Ma J."/>
        </authorList>
    </citation>
    <scope>NUCLEOTIDE SEQUENCE [LARGE SCALE GENOMIC DNA]</scope>
    <source>
        <strain evidence="10 11">JCM 9650</strain>
    </source>
</reference>